<evidence type="ECO:0000256" key="4">
    <source>
        <dbReference type="ARBA" id="ARBA00022777"/>
    </source>
</evidence>
<reference evidence="9" key="1">
    <citation type="journal article" date="2006" name="PLoS Biol.">
        <title>Macronuclear genome sequence of the ciliate Tetrahymena thermophila, a model eukaryote.</title>
        <authorList>
            <person name="Eisen J.A."/>
            <person name="Coyne R.S."/>
            <person name="Wu M."/>
            <person name="Wu D."/>
            <person name="Thiagarajan M."/>
            <person name="Wortman J.R."/>
            <person name="Badger J.H."/>
            <person name="Ren Q."/>
            <person name="Amedeo P."/>
            <person name="Jones K.M."/>
            <person name="Tallon L.J."/>
            <person name="Delcher A.L."/>
            <person name="Salzberg S.L."/>
            <person name="Silva J.C."/>
            <person name="Haas B.J."/>
            <person name="Majoros W.H."/>
            <person name="Farzad M."/>
            <person name="Carlton J.M."/>
            <person name="Smith R.K. Jr."/>
            <person name="Garg J."/>
            <person name="Pearlman R.E."/>
            <person name="Karrer K.M."/>
            <person name="Sun L."/>
            <person name="Manning G."/>
            <person name="Elde N.C."/>
            <person name="Turkewitz A.P."/>
            <person name="Asai D.J."/>
            <person name="Wilkes D.E."/>
            <person name="Wang Y."/>
            <person name="Cai H."/>
            <person name="Collins K."/>
            <person name="Stewart B.A."/>
            <person name="Lee S.R."/>
            <person name="Wilamowska K."/>
            <person name="Weinberg Z."/>
            <person name="Ruzzo W.L."/>
            <person name="Wloga D."/>
            <person name="Gaertig J."/>
            <person name="Frankel J."/>
            <person name="Tsao C.-C."/>
            <person name="Gorovsky M.A."/>
            <person name="Keeling P.J."/>
            <person name="Waller R.F."/>
            <person name="Patron N.J."/>
            <person name="Cherry J.M."/>
            <person name="Stover N.A."/>
            <person name="Krieger C.J."/>
            <person name="del Toro C."/>
            <person name="Ryder H.F."/>
            <person name="Williamson S.C."/>
            <person name="Barbeau R.A."/>
            <person name="Hamilton E.P."/>
            <person name="Orias E."/>
        </authorList>
    </citation>
    <scope>NUCLEOTIDE SEQUENCE [LARGE SCALE GENOMIC DNA]</scope>
    <source>
        <strain evidence="9">SB210</strain>
    </source>
</reference>
<dbReference type="KEGG" id="tet:TTHERM_00122330"/>
<dbReference type="Pfam" id="PF00069">
    <property type="entry name" value="Pkinase"/>
    <property type="match status" value="1"/>
</dbReference>
<dbReference type="PANTHER" id="PTHR24055">
    <property type="entry name" value="MITOGEN-ACTIVATED PROTEIN KINASE"/>
    <property type="match status" value="1"/>
</dbReference>
<feature type="compositionally biased region" description="Polar residues" evidence="6">
    <location>
        <begin position="331"/>
        <end position="340"/>
    </location>
</feature>
<feature type="compositionally biased region" description="Low complexity" evidence="6">
    <location>
        <begin position="374"/>
        <end position="387"/>
    </location>
</feature>
<dbReference type="Proteomes" id="UP000009168">
    <property type="component" value="Unassembled WGS sequence"/>
</dbReference>
<dbReference type="InterPro" id="IPR000719">
    <property type="entry name" value="Prot_kinase_dom"/>
</dbReference>
<keyword evidence="9" id="KW-1185">Reference proteome</keyword>
<dbReference type="GO" id="GO:0004674">
    <property type="term" value="F:protein serine/threonine kinase activity"/>
    <property type="evidence" value="ECO:0007669"/>
    <property type="project" value="UniProtKB-KW"/>
</dbReference>
<evidence type="ECO:0000256" key="2">
    <source>
        <dbReference type="ARBA" id="ARBA00022679"/>
    </source>
</evidence>
<keyword evidence="1" id="KW-0723">Serine/threonine-protein kinase</keyword>
<evidence type="ECO:0000256" key="6">
    <source>
        <dbReference type="SAM" id="MobiDB-lite"/>
    </source>
</evidence>
<dbReference type="GeneID" id="7833212"/>
<dbReference type="SUPFAM" id="SSF56112">
    <property type="entry name" value="Protein kinase-like (PK-like)"/>
    <property type="match status" value="1"/>
</dbReference>
<dbReference type="GO" id="GO:0005524">
    <property type="term" value="F:ATP binding"/>
    <property type="evidence" value="ECO:0007669"/>
    <property type="project" value="UniProtKB-KW"/>
</dbReference>
<dbReference type="InParanoid" id="Q22YT7"/>
<keyword evidence="4 8" id="KW-0418">Kinase</keyword>
<feature type="region of interest" description="Disordered" evidence="6">
    <location>
        <begin position="298"/>
        <end position="340"/>
    </location>
</feature>
<dbReference type="InterPro" id="IPR050117">
    <property type="entry name" value="MAPK"/>
</dbReference>
<evidence type="ECO:0000256" key="3">
    <source>
        <dbReference type="ARBA" id="ARBA00022741"/>
    </source>
</evidence>
<proteinExistence type="predicted"/>
<gene>
    <name evidence="8" type="ORF">TTHERM_00122330</name>
</gene>
<evidence type="ECO:0000259" key="7">
    <source>
        <dbReference type="PROSITE" id="PS50011"/>
    </source>
</evidence>
<accession>Q22YT7</accession>
<dbReference type="InterPro" id="IPR011009">
    <property type="entry name" value="Kinase-like_dom_sf"/>
</dbReference>
<dbReference type="RefSeq" id="XP_001010829.2">
    <property type="nucleotide sequence ID" value="XM_001010829.3"/>
</dbReference>
<dbReference type="InterPro" id="IPR008266">
    <property type="entry name" value="Tyr_kinase_AS"/>
</dbReference>
<keyword evidence="2" id="KW-0808">Transferase</keyword>
<feature type="compositionally biased region" description="Low complexity" evidence="6">
    <location>
        <begin position="298"/>
        <end position="327"/>
    </location>
</feature>
<dbReference type="EMBL" id="GG662798">
    <property type="protein sequence ID" value="EAR90584.2"/>
    <property type="molecule type" value="Genomic_DNA"/>
</dbReference>
<feature type="compositionally biased region" description="Basic and acidic residues" evidence="6">
    <location>
        <begin position="448"/>
        <end position="463"/>
    </location>
</feature>
<dbReference type="AlphaFoldDB" id="Q22YT7"/>
<evidence type="ECO:0000256" key="5">
    <source>
        <dbReference type="ARBA" id="ARBA00022840"/>
    </source>
</evidence>
<dbReference type="Gene3D" id="3.30.200.20">
    <property type="entry name" value="Phosphorylase Kinase, domain 1"/>
    <property type="match status" value="1"/>
</dbReference>
<feature type="region of interest" description="Disordered" evidence="6">
    <location>
        <begin position="366"/>
        <end position="396"/>
    </location>
</feature>
<dbReference type="eggNOG" id="KOG0661">
    <property type="taxonomic scope" value="Eukaryota"/>
</dbReference>
<feature type="domain" description="Protein kinase" evidence="7">
    <location>
        <begin position="4"/>
        <end position="286"/>
    </location>
</feature>
<name>Q22YT7_TETTS</name>
<feature type="region of interest" description="Disordered" evidence="6">
    <location>
        <begin position="418"/>
        <end position="463"/>
    </location>
</feature>
<organism evidence="8 9">
    <name type="scientific">Tetrahymena thermophila (strain SB210)</name>
    <dbReference type="NCBI Taxonomy" id="312017"/>
    <lineage>
        <taxon>Eukaryota</taxon>
        <taxon>Sar</taxon>
        <taxon>Alveolata</taxon>
        <taxon>Ciliophora</taxon>
        <taxon>Intramacronucleata</taxon>
        <taxon>Oligohymenophorea</taxon>
        <taxon>Hymenostomatida</taxon>
        <taxon>Tetrahymenina</taxon>
        <taxon>Tetrahymenidae</taxon>
        <taxon>Tetrahymena</taxon>
    </lineage>
</organism>
<dbReference type="Gene3D" id="1.10.510.10">
    <property type="entry name" value="Transferase(Phosphotransferase) domain 1"/>
    <property type="match status" value="1"/>
</dbReference>
<dbReference type="PROSITE" id="PS00109">
    <property type="entry name" value="PROTEIN_KINASE_TYR"/>
    <property type="match status" value="1"/>
</dbReference>
<dbReference type="PROSITE" id="PS50011">
    <property type="entry name" value="PROTEIN_KINASE_DOM"/>
    <property type="match status" value="1"/>
</dbReference>
<evidence type="ECO:0000313" key="9">
    <source>
        <dbReference type="Proteomes" id="UP000009168"/>
    </source>
</evidence>
<evidence type="ECO:0000256" key="1">
    <source>
        <dbReference type="ARBA" id="ARBA00022527"/>
    </source>
</evidence>
<sequence>MHRYKINMTLGYHQYGSYYRAESLENGEMHLIEEHNKKCSTWEECISIRQVKVLRVLNHPNIIKIKEIIRQDKQLFLVFEYFETNLSQYYQSFADSRKKISEEQIKKIIYQIALALNQCHLNGIMHRDLSPENIYVTKQNRIKVGQFSNAEFQNKHNNTAYVTSRYYESPESILKQQQNTKIDIWALGCIMGELYCLNPLFAGNSEIDQLMQILKIIGIPNHKEYPEFHTLCQQKQIKILPSHESMKLPSIIPQASSEAIDLLFKMLNINPSKRISIQAVLQHPFFSEINQKKLDQSLQKQQQYLQNQSDNKSRNSFSSQSKKQSSRIQLPYNSQTNTDDNFNIEQQQKTKSQQSSTSNSFSLIPAVSAPQKTQESSQSSLQNEQDSPTNNHGKRLSKFGMLSLPKLSDLVPISSFSQYSQKSRNSHENIKNSQQSQSDCQSDDSNENNDKFIKDFEDIKLAK</sequence>
<keyword evidence="5" id="KW-0067">ATP-binding</keyword>
<dbReference type="FunFam" id="1.10.510.10:FF:000624">
    <property type="entry name" value="Mitogen-activated protein kinase"/>
    <property type="match status" value="1"/>
</dbReference>
<protein>
    <submittedName>
        <fullName evidence="8">Serine/Threonine kinase domain protein</fullName>
    </submittedName>
</protein>
<dbReference type="OrthoDB" id="2158884at2759"/>
<keyword evidence="3" id="KW-0547">Nucleotide-binding</keyword>
<evidence type="ECO:0000313" key="8">
    <source>
        <dbReference type="EMBL" id="EAR90584.2"/>
    </source>
</evidence>
<dbReference type="STRING" id="312017.Q22YT7"/>
<dbReference type="HOGENOM" id="CLU_600655_0_0_1"/>